<organism evidence="2 3">
    <name type="scientific">Aphis glycines</name>
    <name type="common">Soybean aphid</name>
    <dbReference type="NCBI Taxonomy" id="307491"/>
    <lineage>
        <taxon>Eukaryota</taxon>
        <taxon>Metazoa</taxon>
        <taxon>Ecdysozoa</taxon>
        <taxon>Arthropoda</taxon>
        <taxon>Hexapoda</taxon>
        <taxon>Insecta</taxon>
        <taxon>Pterygota</taxon>
        <taxon>Neoptera</taxon>
        <taxon>Paraneoptera</taxon>
        <taxon>Hemiptera</taxon>
        <taxon>Sternorrhyncha</taxon>
        <taxon>Aphidomorpha</taxon>
        <taxon>Aphidoidea</taxon>
        <taxon>Aphididae</taxon>
        <taxon>Aphidini</taxon>
        <taxon>Aphis</taxon>
        <taxon>Aphis</taxon>
    </lineage>
</organism>
<dbReference type="EMBL" id="VYZN01000081">
    <property type="protein sequence ID" value="KAE9523239.1"/>
    <property type="molecule type" value="Genomic_DNA"/>
</dbReference>
<keyword evidence="1" id="KW-1133">Transmembrane helix</keyword>
<evidence type="ECO:0000313" key="3">
    <source>
        <dbReference type="Proteomes" id="UP000475862"/>
    </source>
</evidence>
<dbReference type="AlphaFoldDB" id="A0A6G0SY36"/>
<evidence type="ECO:0000313" key="2">
    <source>
        <dbReference type="EMBL" id="KAE9523239.1"/>
    </source>
</evidence>
<keyword evidence="3" id="KW-1185">Reference proteome</keyword>
<protein>
    <submittedName>
        <fullName evidence="2">Uncharacterized protein</fullName>
    </submittedName>
</protein>
<comment type="caution">
    <text evidence="2">The sequence shown here is derived from an EMBL/GenBank/DDBJ whole genome shotgun (WGS) entry which is preliminary data.</text>
</comment>
<accession>A0A6G0SY36</accession>
<dbReference type="Proteomes" id="UP000475862">
    <property type="component" value="Unassembled WGS sequence"/>
</dbReference>
<sequence length="283" mass="31949">MDEFKLYSAMGNDPSIDRQVGTMGTIVSTVAGYCSVLTVRTSYIIPVIYNDDIKNENLKPILVKKCIGKSVLYFKKNDIVSGVGGMANYLFIVPIIVLIIQNPPPKMFVTVLLWGKICGWLDTCMCARFLPLQFPDGYPSSGTSGSGRCLLSITLHKIMKNLELNSQLLARQIRFSVQNRYELVTDKRLDLQSLSLCKRVYGRGRVGSCLPSDLLESWRVIPSVHPFNLTVDIFYNYSSKKNIVIALLNNIDQKNKFRIPKQIFSLKRSIIDDLRNITVNVIN</sequence>
<reference evidence="2 3" key="1">
    <citation type="submission" date="2019-08" db="EMBL/GenBank/DDBJ databases">
        <title>The genome of the soybean aphid Biotype 1, its phylome, world population structure and adaptation to the North American continent.</title>
        <authorList>
            <person name="Giordano R."/>
            <person name="Donthu R.K."/>
            <person name="Hernandez A.G."/>
            <person name="Wright C.L."/>
            <person name="Zimin A.V."/>
        </authorList>
    </citation>
    <scope>NUCLEOTIDE SEQUENCE [LARGE SCALE GENOMIC DNA]</scope>
    <source>
        <tissue evidence="2">Whole aphids</tissue>
    </source>
</reference>
<name>A0A6G0SY36_APHGL</name>
<keyword evidence="1" id="KW-0472">Membrane</keyword>
<gene>
    <name evidence="2" type="ORF">AGLY_016339</name>
</gene>
<feature type="transmembrane region" description="Helical" evidence="1">
    <location>
        <begin position="79"/>
        <end position="100"/>
    </location>
</feature>
<proteinExistence type="predicted"/>
<keyword evidence="1" id="KW-0812">Transmembrane</keyword>
<evidence type="ECO:0000256" key="1">
    <source>
        <dbReference type="SAM" id="Phobius"/>
    </source>
</evidence>